<dbReference type="EMBL" id="LR881104">
    <property type="protein sequence ID" value="CAD5236139.1"/>
    <property type="molecule type" value="Genomic_DNA"/>
</dbReference>
<organism evidence="1 2">
    <name type="scientific">Klebsiella phage vB_KvM-Eowyn</name>
    <dbReference type="NCBI Taxonomy" id="2762819"/>
    <lineage>
        <taxon>Viruses</taxon>
        <taxon>Duplodnaviria</taxon>
        <taxon>Heunggongvirae</taxon>
        <taxon>Uroviricota</taxon>
        <taxon>Caudoviricetes</taxon>
        <taxon>Chimalliviridae</taxon>
        <taxon>Eowynvirus</taxon>
        <taxon>Eowynvirus eowyn</taxon>
    </lineage>
</organism>
<protein>
    <submittedName>
        <fullName evidence="1">Putative virion structural protein</fullName>
    </submittedName>
</protein>
<keyword evidence="2" id="KW-1185">Reference proteome</keyword>
<dbReference type="InterPro" id="IPR057701">
    <property type="entry name" value="DUF7941"/>
</dbReference>
<evidence type="ECO:0000313" key="1">
    <source>
        <dbReference type="EMBL" id="CAD5236139.1"/>
    </source>
</evidence>
<evidence type="ECO:0000313" key="2">
    <source>
        <dbReference type="Proteomes" id="UP000596247"/>
    </source>
</evidence>
<dbReference type="Proteomes" id="UP000596247">
    <property type="component" value="Chromosome"/>
</dbReference>
<accession>A0A7R8MJG9</accession>
<sequence length="148" mass="15424">MSGYSDIIAALDAKNSATLAQPLTTTNVSLGTMESINTAISSYNTRAPLTPTVDGGFTGGGAYVAWRRIDFGTLFKGIPISIKDSVSTTVAGLIPRLNEMYGYTIGTDDVVNNLLPSPAAGQSAVVTITASSTSNKFVGSFTITYRKS</sequence>
<dbReference type="Pfam" id="PF25613">
    <property type="entry name" value="DUF7941"/>
    <property type="match status" value="1"/>
</dbReference>
<name>A0A7R8MJG9_9CAUD</name>
<gene>
    <name evidence="1" type="ORF">LLCLJKAH_00150</name>
</gene>
<reference evidence="1 2" key="1">
    <citation type="submission" date="2020-09" db="EMBL/GenBank/DDBJ databases">
        <authorList>
            <person name="Jameson E."/>
        </authorList>
    </citation>
    <scope>NUCLEOTIDE SEQUENCE [LARGE SCALE GENOMIC DNA]</scope>
</reference>
<proteinExistence type="predicted"/>